<sequence>MLNAWTEVWRIADWRVTAAVAALYVLSFVAIERLLRLYGTYGETATRLHYRRREGWRVRLDRLAARFERPYGHLGVLLESIRWQVNPSSFLVLSLMLLITGFAAGALFIQSPKGALLMAALAGGMPYLMLRMVLTQRQLLIRLEFLPAVELFYQCYMISGGKQIRNALQRTVEERRMLGPMQPVFEQLYRNLSVKGDDEASLRIFSAALGHIWGDYFANILRVALAEGCPAADSLKRLIDDMRQAQRANQLERNRLLEIRLANFSPILFLALFLGINFYYNPDNAYAYYVLDPKGRDMLLNALALIFGSFVMGLYLSRKKM</sequence>
<protein>
    <recommendedName>
        <fullName evidence="4">Type II secretion system protein GspF domain-containing protein</fullName>
    </recommendedName>
</protein>
<evidence type="ECO:0000313" key="3">
    <source>
        <dbReference type="Proteomes" id="UP000053750"/>
    </source>
</evidence>
<feature type="transmembrane region" description="Helical" evidence="1">
    <location>
        <begin position="300"/>
        <end position="317"/>
    </location>
</feature>
<evidence type="ECO:0000313" key="2">
    <source>
        <dbReference type="EMBL" id="EXX90876.1"/>
    </source>
</evidence>
<dbReference type="PANTHER" id="PTHR35007:SF2">
    <property type="entry name" value="PILUS ASSEMBLE PROTEIN"/>
    <property type="match status" value="1"/>
</dbReference>
<evidence type="ECO:0000256" key="1">
    <source>
        <dbReference type="SAM" id="Phobius"/>
    </source>
</evidence>
<organism evidence="2 3">
    <name type="scientific">Paenibacillus darwinianus</name>
    <dbReference type="NCBI Taxonomy" id="1380763"/>
    <lineage>
        <taxon>Bacteria</taxon>
        <taxon>Bacillati</taxon>
        <taxon>Bacillota</taxon>
        <taxon>Bacilli</taxon>
        <taxon>Bacillales</taxon>
        <taxon>Paenibacillaceae</taxon>
        <taxon>Paenibacillus</taxon>
    </lineage>
</organism>
<feature type="transmembrane region" description="Helical" evidence="1">
    <location>
        <begin position="12"/>
        <end position="31"/>
    </location>
</feature>
<dbReference type="EMBL" id="JFHU01000049">
    <property type="protein sequence ID" value="EXX90876.1"/>
    <property type="molecule type" value="Genomic_DNA"/>
</dbReference>
<feature type="transmembrane region" description="Helical" evidence="1">
    <location>
        <begin position="115"/>
        <end position="134"/>
    </location>
</feature>
<reference evidence="2 3" key="1">
    <citation type="submission" date="2014-02" db="EMBL/GenBank/DDBJ databases">
        <title>Genome sequence of Paenibacillus darwinianus reveals adaptive mechanisms for survival in Antarctic soils.</title>
        <authorList>
            <person name="Dsouza M."/>
            <person name="Taylor M.W."/>
            <person name="Turner S.J."/>
            <person name="Aislabie J."/>
        </authorList>
    </citation>
    <scope>NUCLEOTIDE SEQUENCE [LARGE SCALE GENOMIC DNA]</scope>
    <source>
        <strain evidence="2 3">CE1</strain>
    </source>
</reference>
<feature type="transmembrane region" description="Helical" evidence="1">
    <location>
        <begin position="261"/>
        <end position="280"/>
    </location>
</feature>
<keyword evidence="1" id="KW-0472">Membrane</keyword>
<feature type="transmembrane region" description="Helical" evidence="1">
    <location>
        <begin position="90"/>
        <end position="109"/>
    </location>
</feature>
<dbReference type="Proteomes" id="UP000053750">
    <property type="component" value="Unassembled WGS sequence"/>
</dbReference>
<dbReference type="PANTHER" id="PTHR35007">
    <property type="entry name" value="INTEGRAL MEMBRANE PROTEIN-RELATED"/>
    <property type="match status" value="1"/>
</dbReference>
<accession>A0A9W5S2J7</accession>
<keyword evidence="1" id="KW-1133">Transmembrane helix</keyword>
<dbReference type="OrthoDB" id="2661539at2"/>
<keyword evidence="3" id="KW-1185">Reference proteome</keyword>
<comment type="caution">
    <text evidence="2">The sequence shown here is derived from an EMBL/GenBank/DDBJ whole genome shotgun (WGS) entry which is preliminary data.</text>
</comment>
<keyword evidence="1" id="KW-0812">Transmembrane</keyword>
<dbReference type="RefSeq" id="WP_051588002.1">
    <property type="nucleotide sequence ID" value="NZ_KK082172.1"/>
</dbReference>
<name>A0A9W5S2J7_9BACL</name>
<proteinExistence type="predicted"/>
<evidence type="ECO:0008006" key="4">
    <source>
        <dbReference type="Google" id="ProtNLM"/>
    </source>
</evidence>
<dbReference type="AlphaFoldDB" id="A0A9W5S2J7"/>
<gene>
    <name evidence="2" type="ORF">BG53_12710</name>
</gene>